<sequence length="79" mass="9380">FTRALIKQEGSIVNILIPRKKAFRQRYALSKRKQCMRKHGRKCLWKQKYRSNHMVRTKVDNLTMVQSNGSNPIQGTYNE</sequence>
<dbReference type="AlphaFoldDB" id="A0A5K3EN10"/>
<protein>
    <submittedName>
        <fullName evidence="1">60S ribosomal protein L36</fullName>
    </submittedName>
</protein>
<organism evidence="1">
    <name type="scientific">Mesocestoides corti</name>
    <name type="common">Flatworm</name>
    <dbReference type="NCBI Taxonomy" id="53468"/>
    <lineage>
        <taxon>Eukaryota</taxon>
        <taxon>Metazoa</taxon>
        <taxon>Spiralia</taxon>
        <taxon>Lophotrochozoa</taxon>
        <taxon>Platyhelminthes</taxon>
        <taxon>Cestoda</taxon>
        <taxon>Eucestoda</taxon>
        <taxon>Cyclophyllidea</taxon>
        <taxon>Mesocestoididae</taxon>
        <taxon>Mesocestoides</taxon>
    </lineage>
</organism>
<name>A0A5K3EN10_MESCO</name>
<evidence type="ECO:0000313" key="1">
    <source>
        <dbReference type="WBParaSite" id="MCU_001429-RA"/>
    </source>
</evidence>
<accession>A0A5K3EN10</accession>
<proteinExistence type="predicted"/>
<reference evidence="1" key="1">
    <citation type="submission" date="2019-11" db="UniProtKB">
        <authorList>
            <consortium name="WormBaseParasite"/>
        </authorList>
    </citation>
    <scope>IDENTIFICATION</scope>
</reference>
<dbReference type="WBParaSite" id="MCU_001429-RA">
    <property type="protein sequence ID" value="MCU_001429-RA"/>
    <property type="gene ID" value="MCU_001429"/>
</dbReference>